<dbReference type="Pfam" id="PF10549">
    <property type="entry name" value="ORF11CD3"/>
    <property type="match status" value="1"/>
</dbReference>
<dbReference type="RefSeq" id="WP_001056736.1">
    <property type="nucleotide sequence ID" value="NZ_CACRXQ010000049.1"/>
</dbReference>
<dbReference type="Proteomes" id="UP000439424">
    <property type="component" value="Unassembled WGS sequence"/>
</dbReference>
<evidence type="ECO:0000259" key="1">
    <source>
        <dbReference type="Pfam" id="PF08346"/>
    </source>
</evidence>
<feature type="domain" description="Bacteriophage P22 Orf201 C-terminal" evidence="2">
    <location>
        <begin position="119"/>
        <end position="171"/>
    </location>
</feature>
<feature type="domain" description="AntA/AntB antirepressor" evidence="1">
    <location>
        <begin position="26"/>
        <end position="95"/>
    </location>
</feature>
<dbReference type="InterPro" id="IPR018877">
    <property type="entry name" value="Phage_P22_Orf201_C"/>
</dbReference>
<comment type="caution">
    <text evidence="3">The sequence shown here is derived from an EMBL/GenBank/DDBJ whole genome shotgun (WGS) entry which is preliminary data.</text>
</comment>
<protein>
    <submittedName>
        <fullName evidence="3">Phage antirepressor Ant</fullName>
    </submittedName>
</protein>
<evidence type="ECO:0000259" key="2">
    <source>
        <dbReference type="Pfam" id="PF10549"/>
    </source>
</evidence>
<sequence>MNMLINQETLIPVVDRDIGGEVQPSVDARELHKWLKSGEMFATWIKKRIKTYKFIENEDYISFLVNPKKPNGGRSSREYILTIDMAKELSMVENNEQGRVARRYFINCEKALRQTAFGLMNQFNRAVLEFEKFTEIASNAGRTLCLVGKQYKPQALSKVEELKQKITPLLPFEEDEMQA</sequence>
<evidence type="ECO:0000313" key="3">
    <source>
        <dbReference type="EMBL" id="MVM93863.1"/>
    </source>
</evidence>
<evidence type="ECO:0000313" key="4">
    <source>
        <dbReference type="Proteomes" id="UP000439424"/>
    </source>
</evidence>
<gene>
    <name evidence="3" type="ORF">GNY86_20235</name>
</gene>
<dbReference type="Pfam" id="PF08346">
    <property type="entry name" value="AntA"/>
    <property type="match status" value="1"/>
</dbReference>
<dbReference type="AlphaFoldDB" id="A0A6I4ILI6"/>
<organism evidence="3 4">
    <name type="scientific">Acinetobacter baumannii</name>
    <dbReference type="NCBI Taxonomy" id="470"/>
    <lineage>
        <taxon>Bacteria</taxon>
        <taxon>Pseudomonadati</taxon>
        <taxon>Pseudomonadota</taxon>
        <taxon>Gammaproteobacteria</taxon>
        <taxon>Moraxellales</taxon>
        <taxon>Moraxellaceae</taxon>
        <taxon>Acinetobacter</taxon>
        <taxon>Acinetobacter calcoaceticus/baumannii complex</taxon>
    </lineage>
</organism>
<reference evidence="3 4" key="1">
    <citation type="submission" date="2019-11" db="EMBL/GenBank/DDBJ databases">
        <title>Multidrug-resistant Acinetobacter baumannii moving toward extensively drug-resistant over fifteen years in South of Brazil.</title>
        <authorList>
            <person name="Fedrigo N.H."/>
            <person name="Cerdeira L."/>
            <person name="Fuga B."/>
            <person name="Marini P.V.B."/>
            <person name="Shinohara D.R."/>
            <person name="Carrara-Marroni F.E."/>
            <person name="Lincopan N."/>
            <person name="Tognim M.C.B."/>
        </authorList>
    </citation>
    <scope>NUCLEOTIDE SEQUENCE [LARGE SCALE GENOMIC DNA]</scope>
    <source>
        <strain evidence="3 4">Ac576</strain>
    </source>
</reference>
<dbReference type="PANTHER" id="PTHR36180:SF1">
    <property type="entry name" value="ANTA_ANTB ANTIREPRESSOR DOMAIN-CONTAINING PROTEIN"/>
    <property type="match status" value="1"/>
</dbReference>
<proteinExistence type="predicted"/>
<dbReference type="EMBL" id="WPIP01000326">
    <property type="protein sequence ID" value="MVM93863.1"/>
    <property type="molecule type" value="Genomic_DNA"/>
</dbReference>
<dbReference type="InterPro" id="IPR013557">
    <property type="entry name" value="AntA/B_antirep"/>
</dbReference>
<name>A0A6I4ILI6_ACIBA</name>
<accession>A0A6I4ILI6</accession>
<dbReference type="PANTHER" id="PTHR36180">
    <property type="entry name" value="DNA-BINDING PROTEIN-RELATED-RELATED"/>
    <property type="match status" value="1"/>
</dbReference>